<evidence type="ECO:0000313" key="2">
    <source>
        <dbReference type="EMBL" id="QEC69334.1"/>
    </source>
</evidence>
<dbReference type="EMBL" id="CP042435">
    <property type="protein sequence ID" value="QEC69334.1"/>
    <property type="molecule type" value="Genomic_DNA"/>
</dbReference>
<feature type="transmembrane region" description="Helical" evidence="1">
    <location>
        <begin position="186"/>
        <end position="204"/>
    </location>
</feature>
<feature type="transmembrane region" description="Helical" evidence="1">
    <location>
        <begin position="123"/>
        <end position="146"/>
    </location>
</feature>
<reference evidence="2 3" key="1">
    <citation type="journal article" date="2016" name="Int. J. Syst. Evol. Microbiol.">
        <title>Panacibacter ginsenosidivorans gen. nov., sp. nov., with ginsenoside converting activity isolated from soil of a ginseng field.</title>
        <authorList>
            <person name="Siddiqi M.Z."/>
            <person name="Muhammad Shafi S."/>
            <person name="Choi K.D."/>
            <person name="Im W.T."/>
        </authorList>
    </citation>
    <scope>NUCLEOTIDE SEQUENCE [LARGE SCALE GENOMIC DNA]</scope>
    <source>
        <strain evidence="2 3">Gsoil1550</strain>
    </source>
</reference>
<dbReference type="Proteomes" id="UP000321533">
    <property type="component" value="Chromosome"/>
</dbReference>
<gene>
    <name evidence="2" type="ORF">FRZ67_19215</name>
</gene>
<evidence type="ECO:0000313" key="3">
    <source>
        <dbReference type="Proteomes" id="UP000321533"/>
    </source>
</evidence>
<accession>A0A5B8VCZ1</accession>
<feature type="transmembrane region" description="Helical" evidence="1">
    <location>
        <begin position="253"/>
        <end position="274"/>
    </location>
</feature>
<dbReference type="RefSeq" id="WP_147192211.1">
    <property type="nucleotide sequence ID" value="NZ_CP042435.1"/>
</dbReference>
<protein>
    <submittedName>
        <fullName evidence="2">Uncharacterized protein</fullName>
    </submittedName>
</protein>
<feature type="transmembrane region" description="Helical" evidence="1">
    <location>
        <begin position="12"/>
        <end position="32"/>
    </location>
</feature>
<feature type="transmembrane region" description="Helical" evidence="1">
    <location>
        <begin position="216"/>
        <end position="233"/>
    </location>
</feature>
<keyword evidence="1" id="KW-1133">Transmembrane helix</keyword>
<dbReference type="AlphaFoldDB" id="A0A5B8VCZ1"/>
<dbReference type="KEGG" id="pgin:FRZ67_19215"/>
<keyword evidence="3" id="KW-1185">Reference proteome</keyword>
<proteinExistence type="predicted"/>
<keyword evidence="1" id="KW-0472">Membrane</keyword>
<sequence length="301" mass="34703">MSKALNVLKNLIYIPIGITLIGMICYGIFYFIGSLYIGGRLAYIGTDKTIIVDSVWYTLEKIDPGKPSVKVNHIRFKNFTGSVSNLPPKLNLGDSVQILYYQKFNEGLTIEHTNKFIQIVDGLGGFIMAFVLASLMFIAFFVPFIYHTIEEFHFVKTAIAKSYQKPEFKSEQILETHKFLSYSIRFLPSILSVFINVLVLLVFLKTLLFVEKANEALCGVLVISILIYFAFISPKWVKWLYLLRYSNHWFLEALRIIVETVIGLKLIGELLFLFKKEDYYFGSLFDLFKETAVKLFDYLFG</sequence>
<name>A0A5B8VCZ1_9BACT</name>
<organism evidence="2 3">
    <name type="scientific">Panacibacter ginsenosidivorans</name>
    <dbReference type="NCBI Taxonomy" id="1813871"/>
    <lineage>
        <taxon>Bacteria</taxon>
        <taxon>Pseudomonadati</taxon>
        <taxon>Bacteroidota</taxon>
        <taxon>Chitinophagia</taxon>
        <taxon>Chitinophagales</taxon>
        <taxon>Chitinophagaceae</taxon>
        <taxon>Panacibacter</taxon>
    </lineage>
</organism>
<keyword evidence="1" id="KW-0812">Transmembrane</keyword>
<evidence type="ECO:0000256" key="1">
    <source>
        <dbReference type="SAM" id="Phobius"/>
    </source>
</evidence>